<dbReference type="PANTHER" id="PTHR10285">
    <property type="entry name" value="URIDINE KINASE"/>
    <property type="match status" value="1"/>
</dbReference>
<evidence type="ECO:0000256" key="1">
    <source>
        <dbReference type="SAM" id="MobiDB-lite"/>
    </source>
</evidence>
<evidence type="ECO:0008006" key="4">
    <source>
        <dbReference type="Google" id="ProtNLM"/>
    </source>
</evidence>
<dbReference type="SUPFAM" id="SSF52540">
    <property type="entry name" value="P-loop containing nucleoside triphosphate hydrolases"/>
    <property type="match status" value="1"/>
</dbReference>
<name>A0A9P6AMH2_9AGAM</name>
<dbReference type="InterPro" id="IPR027417">
    <property type="entry name" value="P-loop_NTPase"/>
</dbReference>
<keyword evidence="3" id="KW-1185">Reference proteome</keyword>
<dbReference type="Gene3D" id="3.40.50.300">
    <property type="entry name" value="P-loop containing nucleotide triphosphate hydrolases"/>
    <property type="match status" value="2"/>
</dbReference>
<dbReference type="OrthoDB" id="6362633at2759"/>
<evidence type="ECO:0000313" key="2">
    <source>
        <dbReference type="EMBL" id="KAF9508005.1"/>
    </source>
</evidence>
<reference evidence="2" key="1">
    <citation type="journal article" date="2020" name="Nat. Commun.">
        <title>Large-scale genome sequencing of mycorrhizal fungi provides insights into the early evolution of symbiotic traits.</title>
        <authorList>
            <person name="Miyauchi S."/>
            <person name="Kiss E."/>
            <person name="Kuo A."/>
            <person name="Drula E."/>
            <person name="Kohler A."/>
            <person name="Sanchez-Garcia M."/>
            <person name="Morin E."/>
            <person name="Andreopoulos B."/>
            <person name="Barry K.W."/>
            <person name="Bonito G."/>
            <person name="Buee M."/>
            <person name="Carver A."/>
            <person name="Chen C."/>
            <person name="Cichocki N."/>
            <person name="Clum A."/>
            <person name="Culley D."/>
            <person name="Crous P.W."/>
            <person name="Fauchery L."/>
            <person name="Girlanda M."/>
            <person name="Hayes R.D."/>
            <person name="Keri Z."/>
            <person name="LaButti K."/>
            <person name="Lipzen A."/>
            <person name="Lombard V."/>
            <person name="Magnuson J."/>
            <person name="Maillard F."/>
            <person name="Murat C."/>
            <person name="Nolan M."/>
            <person name="Ohm R.A."/>
            <person name="Pangilinan J."/>
            <person name="Pereira M.F."/>
            <person name="Perotto S."/>
            <person name="Peter M."/>
            <person name="Pfister S."/>
            <person name="Riley R."/>
            <person name="Sitrit Y."/>
            <person name="Stielow J.B."/>
            <person name="Szollosi G."/>
            <person name="Zifcakova L."/>
            <person name="Stursova M."/>
            <person name="Spatafora J.W."/>
            <person name="Tedersoo L."/>
            <person name="Vaario L.M."/>
            <person name="Yamada A."/>
            <person name="Yan M."/>
            <person name="Wang P."/>
            <person name="Xu J."/>
            <person name="Bruns T."/>
            <person name="Baldrian P."/>
            <person name="Vilgalys R."/>
            <person name="Dunand C."/>
            <person name="Henrissat B."/>
            <person name="Grigoriev I.V."/>
            <person name="Hibbett D."/>
            <person name="Nagy L.G."/>
            <person name="Martin F.M."/>
        </authorList>
    </citation>
    <scope>NUCLEOTIDE SEQUENCE</scope>
    <source>
        <strain evidence="2">UP504</strain>
    </source>
</reference>
<accession>A0A9P6AMH2</accession>
<sequence length="296" mass="32580">MDETITKLSLLVLTRLKEVSPQARILVGICGIPASGKTSLALQVVARINYIHQSATVTQRPVPLDIDSHNDHDERTVPPTTNDLIDVADVAICVSQDGWHLPRSVLDQFDDPKHAHDRRGAAFTFDGVAFSSFILALRASPCSTPPFAPVQDATAGSRPDAVPTTTRDGGGSGVILAPSFSHTLKDPAPDAILIYPHHRVVVIEGLYTFLRIAPWDAAAHVLDERWFVDVDPVEARERLVRRHVLTGVAKDREDAEWRADNNDIPNGHFIRENMLEPTQIVMSMYDPAFASHGRTE</sequence>
<organism evidence="2 3">
    <name type="scientific">Hydnum rufescens UP504</name>
    <dbReference type="NCBI Taxonomy" id="1448309"/>
    <lineage>
        <taxon>Eukaryota</taxon>
        <taxon>Fungi</taxon>
        <taxon>Dikarya</taxon>
        <taxon>Basidiomycota</taxon>
        <taxon>Agaricomycotina</taxon>
        <taxon>Agaricomycetes</taxon>
        <taxon>Cantharellales</taxon>
        <taxon>Hydnaceae</taxon>
        <taxon>Hydnum</taxon>
    </lineage>
</organism>
<evidence type="ECO:0000313" key="3">
    <source>
        <dbReference type="Proteomes" id="UP000886523"/>
    </source>
</evidence>
<dbReference type="Proteomes" id="UP000886523">
    <property type="component" value="Unassembled WGS sequence"/>
</dbReference>
<feature type="region of interest" description="Disordered" evidence="1">
    <location>
        <begin position="151"/>
        <end position="170"/>
    </location>
</feature>
<comment type="caution">
    <text evidence="2">The sequence shown here is derived from an EMBL/GenBank/DDBJ whole genome shotgun (WGS) entry which is preliminary data.</text>
</comment>
<proteinExistence type="predicted"/>
<protein>
    <recommendedName>
        <fullName evidence="4">P-loop containing nucleoside triphosphate hydrolase protein</fullName>
    </recommendedName>
</protein>
<dbReference type="EMBL" id="MU129067">
    <property type="protein sequence ID" value="KAF9508005.1"/>
    <property type="molecule type" value="Genomic_DNA"/>
</dbReference>
<gene>
    <name evidence="2" type="ORF">BS47DRAFT_1418066</name>
</gene>
<dbReference type="AlphaFoldDB" id="A0A9P6AMH2"/>